<accession>A0A8U0IL40</accession>
<dbReference type="InterPro" id="IPR048279">
    <property type="entry name" value="MdtK-like"/>
</dbReference>
<dbReference type="EMBL" id="CP096658">
    <property type="protein sequence ID" value="UPW01850.1"/>
    <property type="molecule type" value="Genomic_DNA"/>
</dbReference>
<name>A0A8U0IL40_9EURY</name>
<evidence type="ECO:0000256" key="10">
    <source>
        <dbReference type="SAM" id="MobiDB-lite"/>
    </source>
</evidence>
<keyword evidence="3" id="KW-0050">Antiport</keyword>
<keyword evidence="2" id="KW-0813">Transport</keyword>
<keyword evidence="13" id="KW-1185">Reference proteome</keyword>
<evidence type="ECO:0000256" key="4">
    <source>
        <dbReference type="ARBA" id="ARBA00022475"/>
    </source>
</evidence>
<evidence type="ECO:0000313" key="12">
    <source>
        <dbReference type="EMBL" id="UPW01850.1"/>
    </source>
</evidence>
<dbReference type="AlphaFoldDB" id="A0A8U0IL40"/>
<feature type="transmembrane region" description="Helical" evidence="11">
    <location>
        <begin position="406"/>
        <end position="424"/>
    </location>
</feature>
<evidence type="ECO:0000256" key="9">
    <source>
        <dbReference type="ARBA" id="ARBA00031636"/>
    </source>
</evidence>
<feature type="transmembrane region" description="Helical" evidence="11">
    <location>
        <begin position="375"/>
        <end position="394"/>
    </location>
</feature>
<protein>
    <recommendedName>
        <fullName evidence="9">Multidrug-efflux transporter</fullName>
    </recommendedName>
</protein>
<dbReference type="PANTHER" id="PTHR43298:SF2">
    <property type="entry name" value="FMN_FAD EXPORTER YEEO-RELATED"/>
    <property type="match status" value="1"/>
</dbReference>
<sequence length="477" mass="49559">MAESVRPRLLAVWRRVLSLSWPVMAEQTLRTLMRTTDVVVTGLFSPAAVAAIGLADLFARLPLRIGLGLGSGAIALSSQDTGASETHDTADADADDSAGSEATANRDEAITQAIVVGILAGIPFVVFGLFAGERAIAALGAPSGVAEMGGTYLAVIFATAPARHVALVAARSLQGTGDTRTPMYVNVVSNLLNIVGTVALGLGLGPAPRLEIVGVGVATAFGNLFTAVALLAAIYGPWAAASFARPTDATIAKQLLEVSAPKIAEGLAATIAEFPFNAILLAFGTEVNAAYQIGRRMHQQVTSPLSRGYNVASSVVVGQALGEGDPDRARFEGWASAALGLVTVGSIGLLLFVGAEWFVRLFTDDPATVEYATDFARVYGLVSPFLVLYVVLSGALQGGSDTRTPFVARTTGIFGFMVGFSWLFGVRLGFGVTGVYAGIFLYFVWALLVVAAGFQWGGWATKAAAMMEERGSVEEAS</sequence>
<evidence type="ECO:0000256" key="3">
    <source>
        <dbReference type="ARBA" id="ARBA00022449"/>
    </source>
</evidence>
<dbReference type="GO" id="GO:0015297">
    <property type="term" value="F:antiporter activity"/>
    <property type="evidence" value="ECO:0007669"/>
    <property type="project" value="UniProtKB-KW"/>
</dbReference>
<dbReference type="CDD" id="cd13137">
    <property type="entry name" value="MATE_NorM_like"/>
    <property type="match status" value="1"/>
</dbReference>
<feature type="transmembrane region" description="Helical" evidence="11">
    <location>
        <begin position="41"/>
        <end position="59"/>
    </location>
</feature>
<dbReference type="PIRSF" id="PIRSF006603">
    <property type="entry name" value="DinF"/>
    <property type="match status" value="1"/>
</dbReference>
<evidence type="ECO:0000256" key="7">
    <source>
        <dbReference type="ARBA" id="ARBA00023065"/>
    </source>
</evidence>
<dbReference type="InterPro" id="IPR002528">
    <property type="entry name" value="MATE_fam"/>
</dbReference>
<feature type="transmembrane region" description="Helical" evidence="11">
    <location>
        <begin position="334"/>
        <end position="355"/>
    </location>
</feature>
<organism evidence="12 13">
    <name type="scientific">Halorussus gelatinilyticus</name>
    <dbReference type="NCBI Taxonomy" id="2937524"/>
    <lineage>
        <taxon>Archaea</taxon>
        <taxon>Methanobacteriati</taxon>
        <taxon>Methanobacteriota</taxon>
        <taxon>Stenosarchaea group</taxon>
        <taxon>Halobacteria</taxon>
        <taxon>Halobacteriales</taxon>
        <taxon>Haladaptataceae</taxon>
        <taxon>Halorussus</taxon>
    </lineage>
</organism>
<evidence type="ECO:0000256" key="6">
    <source>
        <dbReference type="ARBA" id="ARBA00022989"/>
    </source>
</evidence>
<evidence type="ECO:0000256" key="2">
    <source>
        <dbReference type="ARBA" id="ARBA00022448"/>
    </source>
</evidence>
<dbReference type="GO" id="GO:0005886">
    <property type="term" value="C:plasma membrane"/>
    <property type="evidence" value="ECO:0007669"/>
    <property type="project" value="UniProtKB-SubCell"/>
</dbReference>
<keyword evidence="8 11" id="KW-0472">Membrane</keyword>
<feature type="transmembrane region" description="Helical" evidence="11">
    <location>
        <begin position="212"/>
        <end position="235"/>
    </location>
</feature>
<feature type="transmembrane region" description="Helical" evidence="11">
    <location>
        <begin position="183"/>
        <end position="206"/>
    </location>
</feature>
<dbReference type="KEGG" id="haxz:M0R88_07085"/>
<evidence type="ECO:0000313" key="13">
    <source>
        <dbReference type="Proteomes" id="UP000830434"/>
    </source>
</evidence>
<evidence type="ECO:0000256" key="1">
    <source>
        <dbReference type="ARBA" id="ARBA00004651"/>
    </source>
</evidence>
<keyword evidence="5 11" id="KW-0812">Transmembrane</keyword>
<dbReference type="InterPro" id="IPR050222">
    <property type="entry name" value="MATE_MdtK"/>
</dbReference>
<dbReference type="PANTHER" id="PTHR43298">
    <property type="entry name" value="MULTIDRUG RESISTANCE PROTEIN NORM-RELATED"/>
    <property type="match status" value="1"/>
</dbReference>
<proteinExistence type="predicted"/>
<reference evidence="12" key="1">
    <citation type="submission" date="2022-04" db="EMBL/GenBank/DDBJ databases">
        <title>Diverse halophilic archaea isolated from saline environments.</title>
        <authorList>
            <person name="Cui H.-L."/>
        </authorList>
    </citation>
    <scope>NUCLEOTIDE SEQUENCE</scope>
    <source>
        <strain evidence="12">XZYJT40</strain>
    </source>
</reference>
<dbReference type="GO" id="GO:0042910">
    <property type="term" value="F:xenobiotic transmembrane transporter activity"/>
    <property type="evidence" value="ECO:0007669"/>
    <property type="project" value="InterPro"/>
</dbReference>
<keyword evidence="7" id="KW-0406">Ion transport</keyword>
<dbReference type="NCBIfam" id="TIGR00797">
    <property type="entry name" value="matE"/>
    <property type="match status" value="1"/>
</dbReference>
<dbReference type="Pfam" id="PF01554">
    <property type="entry name" value="MatE"/>
    <property type="match status" value="3"/>
</dbReference>
<feature type="transmembrane region" description="Helical" evidence="11">
    <location>
        <begin position="436"/>
        <end position="457"/>
    </location>
</feature>
<evidence type="ECO:0000256" key="8">
    <source>
        <dbReference type="ARBA" id="ARBA00023136"/>
    </source>
</evidence>
<keyword evidence="4" id="KW-1003">Cell membrane</keyword>
<gene>
    <name evidence="12" type="ORF">M0R88_07085</name>
</gene>
<feature type="region of interest" description="Disordered" evidence="10">
    <location>
        <begin position="80"/>
        <end position="102"/>
    </location>
</feature>
<evidence type="ECO:0000256" key="5">
    <source>
        <dbReference type="ARBA" id="ARBA00022692"/>
    </source>
</evidence>
<dbReference type="Proteomes" id="UP000830434">
    <property type="component" value="Chromosome"/>
</dbReference>
<evidence type="ECO:0000256" key="11">
    <source>
        <dbReference type="SAM" id="Phobius"/>
    </source>
</evidence>
<feature type="transmembrane region" description="Helical" evidence="11">
    <location>
        <begin position="113"/>
        <end position="132"/>
    </location>
</feature>
<comment type="subcellular location">
    <subcellularLocation>
        <location evidence="1">Cell membrane</location>
        <topology evidence="1">Multi-pass membrane protein</topology>
    </subcellularLocation>
</comment>
<dbReference type="GO" id="GO:0006811">
    <property type="term" value="P:monoatomic ion transport"/>
    <property type="evidence" value="ECO:0007669"/>
    <property type="project" value="UniProtKB-KW"/>
</dbReference>
<keyword evidence="6 11" id="KW-1133">Transmembrane helix</keyword>